<dbReference type="Proteomes" id="UP000029981">
    <property type="component" value="Chromosome 5"/>
</dbReference>
<reference evidence="2 3" key="3">
    <citation type="journal article" date="2010" name="BMC Genomics">
        <title>Transcriptome sequencing and comparative analysis of cucumber flowers with different sex types.</title>
        <authorList>
            <person name="Guo S."/>
            <person name="Zheng Y."/>
            <person name="Joung J.G."/>
            <person name="Liu S."/>
            <person name="Zhang Z."/>
            <person name="Crasta O.R."/>
            <person name="Sobral B.W."/>
            <person name="Xu Y."/>
            <person name="Huang S."/>
            <person name="Fei Z."/>
        </authorList>
    </citation>
    <scope>NUCLEOTIDE SEQUENCE [LARGE SCALE GENOMIC DNA]</scope>
    <source>
        <strain evidence="3">cv. 9930</strain>
    </source>
</reference>
<keyword evidence="3" id="KW-1185">Reference proteome</keyword>
<dbReference type="Gramene" id="KGN50468">
    <property type="protein sequence ID" value="KGN50468"/>
    <property type="gene ID" value="Csa_5G175905"/>
</dbReference>
<dbReference type="EMBL" id="CM002926">
    <property type="protein sequence ID" value="KGN50468.1"/>
    <property type="molecule type" value="Genomic_DNA"/>
</dbReference>
<name>A0A0A0KLJ9_CUCSA</name>
<evidence type="ECO:0000256" key="1">
    <source>
        <dbReference type="SAM" id="MobiDB-lite"/>
    </source>
</evidence>
<accession>A0A0A0KLJ9</accession>
<feature type="region of interest" description="Disordered" evidence="1">
    <location>
        <begin position="1"/>
        <end position="70"/>
    </location>
</feature>
<evidence type="ECO:0000313" key="3">
    <source>
        <dbReference type="Proteomes" id="UP000029981"/>
    </source>
</evidence>
<reference evidence="2 3" key="4">
    <citation type="journal article" date="2011" name="BMC Genomics">
        <title>RNA-Seq improves annotation of protein-coding genes in the cucumber genome.</title>
        <authorList>
            <person name="Li Z."/>
            <person name="Zhang Z."/>
            <person name="Yan P."/>
            <person name="Huang S."/>
            <person name="Fei Z."/>
            <person name="Lin K."/>
        </authorList>
    </citation>
    <scope>NUCLEOTIDE SEQUENCE [LARGE SCALE GENOMIC DNA]</scope>
    <source>
        <strain evidence="3">cv. 9930</strain>
    </source>
</reference>
<reference evidence="2 3" key="2">
    <citation type="journal article" date="2009" name="PLoS ONE">
        <title>An integrated genetic and cytogenetic map of the cucumber genome.</title>
        <authorList>
            <person name="Ren Y."/>
            <person name="Zhang Z."/>
            <person name="Liu J."/>
            <person name="Staub J.E."/>
            <person name="Han Y."/>
            <person name="Cheng Z."/>
            <person name="Li X."/>
            <person name="Lu J."/>
            <person name="Miao H."/>
            <person name="Kang H."/>
            <person name="Xie B."/>
            <person name="Gu X."/>
            <person name="Wang X."/>
            <person name="Du Y."/>
            <person name="Jin W."/>
            <person name="Huang S."/>
        </authorList>
    </citation>
    <scope>NUCLEOTIDE SEQUENCE [LARGE SCALE GENOMIC DNA]</scope>
    <source>
        <strain evidence="3">cv. 9930</strain>
    </source>
</reference>
<evidence type="ECO:0000313" key="2">
    <source>
        <dbReference type="EMBL" id="KGN50468.1"/>
    </source>
</evidence>
<feature type="compositionally biased region" description="Polar residues" evidence="1">
    <location>
        <begin position="14"/>
        <end position="58"/>
    </location>
</feature>
<reference evidence="2 3" key="1">
    <citation type="journal article" date="2009" name="Nat. Genet.">
        <title>The genome of the cucumber, Cucumis sativus L.</title>
        <authorList>
            <person name="Huang S."/>
            <person name="Li R."/>
            <person name="Zhang Z."/>
            <person name="Li L."/>
            <person name="Gu X."/>
            <person name="Fan W."/>
            <person name="Lucas W.J."/>
            <person name="Wang X."/>
            <person name="Xie B."/>
            <person name="Ni P."/>
            <person name="Ren Y."/>
            <person name="Zhu H."/>
            <person name="Li J."/>
            <person name="Lin K."/>
            <person name="Jin W."/>
            <person name="Fei Z."/>
            <person name="Li G."/>
            <person name="Staub J."/>
            <person name="Kilian A."/>
            <person name="van der Vossen E.A."/>
            <person name="Wu Y."/>
            <person name="Guo J."/>
            <person name="He J."/>
            <person name="Jia Z."/>
            <person name="Ren Y."/>
            <person name="Tian G."/>
            <person name="Lu Y."/>
            <person name="Ruan J."/>
            <person name="Qian W."/>
            <person name="Wang M."/>
            <person name="Huang Q."/>
            <person name="Li B."/>
            <person name="Xuan Z."/>
            <person name="Cao J."/>
            <person name="Asan"/>
            <person name="Wu Z."/>
            <person name="Zhang J."/>
            <person name="Cai Q."/>
            <person name="Bai Y."/>
            <person name="Zhao B."/>
            <person name="Han Y."/>
            <person name="Li Y."/>
            <person name="Li X."/>
            <person name="Wang S."/>
            <person name="Shi Q."/>
            <person name="Liu S."/>
            <person name="Cho W.K."/>
            <person name="Kim J.Y."/>
            <person name="Xu Y."/>
            <person name="Heller-Uszynska K."/>
            <person name="Miao H."/>
            <person name="Cheng Z."/>
            <person name="Zhang S."/>
            <person name="Wu J."/>
            <person name="Yang Y."/>
            <person name="Kang H."/>
            <person name="Li M."/>
            <person name="Liang H."/>
            <person name="Ren X."/>
            <person name="Shi Z."/>
            <person name="Wen M."/>
            <person name="Jian M."/>
            <person name="Yang H."/>
            <person name="Zhang G."/>
            <person name="Yang Z."/>
            <person name="Chen R."/>
            <person name="Liu S."/>
            <person name="Li J."/>
            <person name="Ma L."/>
            <person name="Liu H."/>
            <person name="Zhou Y."/>
            <person name="Zhao J."/>
            <person name="Fang X."/>
            <person name="Li G."/>
            <person name="Fang L."/>
            <person name="Li Y."/>
            <person name="Liu D."/>
            <person name="Zheng H."/>
            <person name="Zhang Y."/>
            <person name="Qin N."/>
            <person name="Li Z."/>
            <person name="Yang G."/>
            <person name="Yang S."/>
            <person name="Bolund L."/>
            <person name="Kristiansen K."/>
            <person name="Zheng H."/>
            <person name="Li S."/>
            <person name="Zhang X."/>
            <person name="Yang H."/>
            <person name="Wang J."/>
            <person name="Sun R."/>
            <person name="Zhang B."/>
            <person name="Jiang S."/>
            <person name="Wang J."/>
            <person name="Du Y."/>
            <person name="Li S."/>
        </authorList>
    </citation>
    <scope>NUCLEOTIDE SEQUENCE [LARGE SCALE GENOMIC DNA]</scope>
    <source>
        <strain evidence="3">cv. 9930</strain>
    </source>
</reference>
<gene>
    <name evidence="2" type="ORF">Csa_5G175905</name>
</gene>
<sequence length="104" mass="11835">MALNETLHSKQMYDPQNKQPNRSPFYNTSSPDQKNQTDQISDLATKDGSSLYPTLNQKQKNHLHSPMAGDNKLGAIVQNFQVDHHHLQYLSHLHLLPRHVNPSG</sequence>
<proteinExistence type="predicted"/>
<organism evidence="2 3">
    <name type="scientific">Cucumis sativus</name>
    <name type="common">Cucumber</name>
    <dbReference type="NCBI Taxonomy" id="3659"/>
    <lineage>
        <taxon>Eukaryota</taxon>
        <taxon>Viridiplantae</taxon>
        <taxon>Streptophyta</taxon>
        <taxon>Embryophyta</taxon>
        <taxon>Tracheophyta</taxon>
        <taxon>Spermatophyta</taxon>
        <taxon>Magnoliopsida</taxon>
        <taxon>eudicotyledons</taxon>
        <taxon>Gunneridae</taxon>
        <taxon>Pentapetalae</taxon>
        <taxon>rosids</taxon>
        <taxon>fabids</taxon>
        <taxon>Cucurbitales</taxon>
        <taxon>Cucurbitaceae</taxon>
        <taxon>Benincaseae</taxon>
        <taxon>Cucumis</taxon>
    </lineage>
</organism>
<protein>
    <submittedName>
        <fullName evidence="2">Uncharacterized protein</fullName>
    </submittedName>
</protein>
<dbReference type="AlphaFoldDB" id="A0A0A0KLJ9"/>